<gene>
    <name evidence="1" type="ORF">GQS65_02375</name>
</gene>
<protein>
    <submittedName>
        <fullName evidence="1">Uncharacterized protein</fullName>
    </submittedName>
</protein>
<evidence type="ECO:0000313" key="1">
    <source>
        <dbReference type="EMBL" id="MWG33348.1"/>
    </source>
</evidence>
<organism evidence="1 2">
    <name type="scientific">Halomarina oriensis</name>
    <dbReference type="NCBI Taxonomy" id="671145"/>
    <lineage>
        <taxon>Archaea</taxon>
        <taxon>Methanobacteriati</taxon>
        <taxon>Methanobacteriota</taxon>
        <taxon>Stenosarchaea group</taxon>
        <taxon>Halobacteria</taxon>
        <taxon>Halobacteriales</taxon>
        <taxon>Natronomonadaceae</taxon>
        <taxon>Halomarina</taxon>
    </lineage>
</organism>
<dbReference type="RefSeq" id="WP_158203068.1">
    <property type="nucleotide sequence ID" value="NZ_WSZK01000006.1"/>
</dbReference>
<dbReference type="AlphaFoldDB" id="A0A6B0GP19"/>
<sequence>MSRRTTSLRLSFVLVLVVSLAATGLGAGVAAADVDDRYKTSLVVDDATANASTDAVTYTYNNSTDTATIDASGDDVVYRTSVKVDDRVFETRNAPESQLREAGLSAVETPLLGAEADTDVLDVQYDDGVVTVTNASSAMDVVVSAVDSTQVAPGLDATVLCADTADDVARFQVSNDNTENVSVEYFVEETGASGTVNLSAEDSTTLDLATTYRGDATLELSADGMVVETADAATATETCDLDEEFNYMNTYQYDLVFGEPIEDIGANDSAFYNADGRLVQATSIMANGDVFASYEVPSDGNATATYDGATITYDAIEYDARNDTATVTVTLDADATNDTTVSLVSYQLPDDTTSFERPVADEQMYVDGQTVTISPGETVTLELTVPQ</sequence>
<dbReference type="Proteomes" id="UP000451471">
    <property type="component" value="Unassembled WGS sequence"/>
</dbReference>
<keyword evidence="2" id="KW-1185">Reference proteome</keyword>
<evidence type="ECO:0000313" key="2">
    <source>
        <dbReference type="Proteomes" id="UP000451471"/>
    </source>
</evidence>
<dbReference type="EMBL" id="WSZK01000006">
    <property type="protein sequence ID" value="MWG33348.1"/>
    <property type="molecule type" value="Genomic_DNA"/>
</dbReference>
<accession>A0A6B0GP19</accession>
<reference evidence="1 2" key="1">
    <citation type="submission" date="2019-12" db="EMBL/GenBank/DDBJ databases">
        <title>Halocatena pleomorpha gen. nov. sp. nov., an extremely halophilic archaeon of family Halobacteriaceae isolated from saltpan soil.</title>
        <authorList>
            <person name="Pal Y."/>
            <person name="Verma A."/>
            <person name="Krishnamurthi S."/>
            <person name="Kumar P."/>
        </authorList>
    </citation>
    <scope>NUCLEOTIDE SEQUENCE [LARGE SCALE GENOMIC DNA]</scope>
    <source>
        <strain evidence="1 2">JCM 16495</strain>
    </source>
</reference>
<proteinExistence type="predicted"/>
<comment type="caution">
    <text evidence="1">The sequence shown here is derived from an EMBL/GenBank/DDBJ whole genome shotgun (WGS) entry which is preliminary data.</text>
</comment>
<name>A0A6B0GP19_9EURY</name>